<sequence>MESNGLKMLWHGLMREGIKGLMQGLMKGGIIKSKGFLSDLL</sequence>
<protein>
    <submittedName>
        <fullName evidence="1">Uncharacterized protein</fullName>
    </submittedName>
</protein>
<dbReference type="AlphaFoldDB" id="A0ABC7ZEG6"/>
<evidence type="ECO:0000313" key="3">
    <source>
        <dbReference type="Proteomes" id="UP000007885"/>
    </source>
</evidence>
<organism evidence="1 3">
    <name type="scientific">Helicobacter pylori ELS37</name>
    <dbReference type="NCBI Taxonomy" id="1055527"/>
    <lineage>
        <taxon>Bacteria</taxon>
        <taxon>Pseudomonadati</taxon>
        <taxon>Campylobacterota</taxon>
        <taxon>Epsilonproteobacteria</taxon>
        <taxon>Campylobacterales</taxon>
        <taxon>Helicobacteraceae</taxon>
        <taxon>Helicobacter</taxon>
    </lineage>
</organism>
<proteinExistence type="predicted"/>
<evidence type="ECO:0000313" key="2">
    <source>
        <dbReference type="EMBL" id="AFF20956.1"/>
    </source>
</evidence>
<gene>
    <name evidence="1" type="ORF">HPELS_01570</name>
    <name evidence="2" type="ORF">HPELS_07205</name>
</gene>
<accession>A0ABC7ZEG6</accession>
<evidence type="ECO:0000313" key="1">
    <source>
        <dbReference type="EMBL" id="AFF19881.1"/>
    </source>
</evidence>
<dbReference type="Proteomes" id="UP000007885">
    <property type="component" value="Chromosome"/>
</dbReference>
<name>A0ABC7ZEG6_HELPX</name>
<dbReference type="KEGG" id="hpe:HPELS_07205"/>
<reference evidence="1 3" key="1">
    <citation type="submission" date="2011-07" db="EMBL/GenBank/DDBJ databases">
        <authorList>
            <person name="Bertoli M.T."/>
            <person name="Kersulyte D."/>
            <person name="Pascasio M.A."/>
            <person name="Berg D.E."/>
        </authorList>
    </citation>
    <scope>NUCLEOTIDE SEQUENCE [LARGE SCALE GENOMIC DNA]</scope>
    <source>
        <strain evidence="1 3">ELS37</strain>
    </source>
</reference>
<dbReference type="EMBL" id="CP002953">
    <property type="protein sequence ID" value="AFF20956.1"/>
    <property type="molecule type" value="Genomic_DNA"/>
</dbReference>
<dbReference type="EMBL" id="CP002953">
    <property type="protein sequence ID" value="AFF19881.1"/>
    <property type="molecule type" value="Genomic_DNA"/>
</dbReference>
<dbReference type="KEGG" id="hpe:HPELS_01570"/>